<keyword evidence="2" id="KW-1185">Reference proteome</keyword>
<proteinExistence type="predicted"/>
<dbReference type="RefSeq" id="WP_345972036.1">
    <property type="nucleotide sequence ID" value="NZ_CP147920.1"/>
</dbReference>
<dbReference type="Pfam" id="PF19458">
    <property type="entry name" value="DUF5995"/>
    <property type="match status" value="1"/>
</dbReference>
<accession>A0ABZ3H841</accession>
<sequence length="254" mass="27763">MQHPATTIDDVLARLRQIIDHANARGSTMGYFAALYHRVTAEVKQKIAEGYFDDGGRMERLDVRFANRYLEAYNAYQAGRPVTRAWQYAFDAAGTKRYIVLQHLFLGMNAHINLDLGIAAAETAPGEAITSLENDFKKINTILTGMIDEVEQELATIWPVLHLLDRLALRTDETLAAFSMEKARDAAWGNALALARSDAAAAAVYIDALDKEVIGYAALVAHPGPIATTLFLLVRVGERGSVTEKIAALDSAAS</sequence>
<dbReference type="InterPro" id="IPR046037">
    <property type="entry name" value="DUF5995"/>
</dbReference>
<dbReference type="Proteomes" id="UP001447842">
    <property type="component" value="Chromosome"/>
</dbReference>
<reference evidence="1 2" key="1">
    <citation type="submission" date="2024-03" db="EMBL/GenBank/DDBJ databases">
        <title>Sulfurimonas sp. HSL3-1.</title>
        <authorList>
            <person name="Wang S."/>
        </authorList>
    </citation>
    <scope>NUCLEOTIDE SEQUENCE [LARGE SCALE GENOMIC DNA]</scope>
    <source>
        <strain evidence="1 2">HSL3-1</strain>
    </source>
</reference>
<evidence type="ECO:0000313" key="2">
    <source>
        <dbReference type="Proteomes" id="UP001447842"/>
    </source>
</evidence>
<name>A0ABZ3H841_9BACT</name>
<protein>
    <submittedName>
        <fullName evidence="1">DUF5995 family protein</fullName>
    </submittedName>
</protein>
<evidence type="ECO:0000313" key="1">
    <source>
        <dbReference type="EMBL" id="XAU14278.1"/>
    </source>
</evidence>
<dbReference type="EMBL" id="CP147920">
    <property type="protein sequence ID" value="XAU14278.1"/>
    <property type="molecule type" value="Genomic_DNA"/>
</dbReference>
<gene>
    <name evidence="1" type="ORF">WCY31_08410</name>
</gene>
<organism evidence="1 2">
    <name type="scientific">Sulfurimonas diazotrophicus</name>
    <dbReference type="NCBI Taxonomy" id="3131939"/>
    <lineage>
        <taxon>Bacteria</taxon>
        <taxon>Pseudomonadati</taxon>
        <taxon>Campylobacterota</taxon>
        <taxon>Epsilonproteobacteria</taxon>
        <taxon>Campylobacterales</taxon>
        <taxon>Sulfurimonadaceae</taxon>
        <taxon>Sulfurimonas</taxon>
    </lineage>
</organism>